<keyword evidence="1" id="KW-1133">Transmembrane helix</keyword>
<accession>A0A4R1ASQ7</accession>
<protein>
    <submittedName>
        <fullName evidence="2">Uncharacterized protein</fullName>
    </submittedName>
</protein>
<dbReference type="Proteomes" id="UP000293846">
    <property type="component" value="Unassembled WGS sequence"/>
</dbReference>
<feature type="transmembrane region" description="Helical" evidence="1">
    <location>
        <begin position="29"/>
        <end position="53"/>
    </location>
</feature>
<dbReference type="EMBL" id="SJTH01000079">
    <property type="protein sequence ID" value="TCJ01143.1"/>
    <property type="molecule type" value="Genomic_DNA"/>
</dbReference>
<reference evidence="2 3" key="1">
    <citation type="submission" date="2019-03" db="EMBL/GenBank/DDBJ databases">
        <authorList>
            <person name="Jensen L."/>
            <person name="Storgaard J."/>
            <person name="Sulaj E."/>
            <person name="Schramm A."/>
            <person name="Marshall I.P.G."/>
        </authorList>
    </citation>
    <scope>NUCLEOTIDE SEQUENCE [LARGE SCALE GENOMIC DNA]</scope>
    <source>
        <strain evidence="2 3">2017H2G3</strain>
    </source>
</reference>
<proteinExistence type="predicted"/>
<organism evidence="2 3">
    <name type="scientific">Cytobacillus praedii</name>
    <dbReference type="NCBI Taxonomy" id="1742358"/>
    <lineage>
        <taxon>Bacteria</taxon>
        <taxon>Bacillati</taxon>
        <taxon>Bacillota</taxon>
        <taxon>Bacilli</taxon>
        <taxon>Bacillales</taxon>
        <taxon>Bacillaceae</taxon>
        <taxon>Cytobacillus</taxon>
    </lineage>
</organism>
<comment type="caution">
    <text evidence="2">The sequence shown here is derived from an EMBL/GenBank/DDBJ whole genome shotgun (WGS) entry which is preliminary data.</text>
</comment>
<keyword evidence="3" id="KW-1185">Reference proteome</keyword>
<sequence>MIFWLIAIYIVIGVIVNIIALIKEPILIYAGWFLIPYFILGVIIFPYVLWSIIFPSNTGGRWI</sequence>
<feature type="transmembrane region" description="Helical" evidence="1">
    <location>
        <begin position="6"/>
        <end position="22"/>
    </location>
</feature>
<dbReference type="RefSeq" id="WP_131239265.1">
    <property type="nucleotide sequence ID" value="NZ_SJTH01000079.1"/>
</dbReference>
<gene>
    <name evidence="2" type="ORF">E0Y62_25515</name>
</gene>
<dbReference type="AlphaFoldDB" id="A0A4R1ASQ7"/>
<keyword evidence="1" id="KW-0472">Membrane</keyword>
<evidence type="ECO:0000313" key="3">
    <source>
        <dbReference type="Proteomes" id="UP000293846"/>
    </source>
</evidence>
<name>A0A4R1ASQ7_9BACI</name>
<evidence type="ECO:0000313" key="2">
    <source>
        <dbReference type="EMBL" id="TCJ01143.1"/>
    </source>
</evidence>
<evidence type="ECO:0000256" key="1">
    <source>
        <dbReference type="SAM" id="Phobius"/>
    </source>
</evidence>
<keyword evidence="1" id="KW-0812">Transmembrane</keyword>